<accession>A0A0L0DVB3</accession>
<evidence type="ECO:0000256" key="1">
    <source>
        <dbReference type="SAM" id="MobiDB-lite"/>
    </source>
</evidence>
<dbReference type="RefSeq" id="XP_013761134.1">
    <property type="nucleotide sequence ID" value="XM_013905680.1"/>
</dbReference>
<gene>
    <name evidence="2" type="ORF">AMSG_02105</name>
</gene>
<name>A0A0L0DVB3_THETB</name>
<evidence type="ECO:0000313" key="2">
    <source>
        <dbReference type="EMBL" id="KNC56092.1"/>
    </source>
</evidence>
<reference evidence="2 3" key="1">
    <citation type="submission" date="2010-05" db="EMBL/GenBank/DDBJ databases">
        <title>The Genome Sequence of Thecamonas trahens ATCC 50062.</title>
        <authorList>
            <consortium name="The Broad Institute Genome Sequencing Platform"/>
            <person name="Russ C."/>
            <person name="Cuomo C."/>
            <person name="Shea T."/>
            <person name="Young S.K."/>
            <person name="Zeng Q."/>
            <person name="Koehrsen M."/>
            <person name="Haas B."/>
            <person name="Borodovsky M."/>
            <person name="Guigo R."/>
            <person name="Alvarado L."/>
            <person name="Berlin A."/>
            <person name="Bochicchio J."/>
            <person name="Borenstein D."/>
            <person name="Chapman S."/>
            <person name="Chen Z."/>
            <person name="Freedman E."/>
            <person name="Gellesch M."/>
            <person name="Goldberg J."/>
            <person name="Griggs A."/>
            <person name="Gujja S."/>
            <person name="Heilman E."/>
            <person name="Heiman D."/>
            <person name="Hepburn T."/>
            <person name="Howarth C."/>
            <person name="Jen D."/>
            <person name="Larson L."/>
            <person name="Mehta T."/>
            <person name="Park D."/>
            <person name="Pearson M."/>
            <person name="Roberts A."/>
            <person name="Saif S."/>
            <person name="Shenoy N."/>
            <person name="Sisk P."/>
            <person name="Stolte C."/>
            <person name="Sykes S."/>
            <person name="Thomson T."/>
            <person name="Walk T."/>
            <person name="White J."/>
            <person name="Yandava C."/>
            <person name="Burger G."/>
            <person name="Gray M.W."/>
            <person name="Holland P.W.H."/>
            <person name="King N."/>
            <person name="Lang F.B.F."/>
            <person name="Roger A.J."/>
            <person name="Ruiz-Trillo I."/>
            <person name="Lander E."/>
            <person name="Nusbaum C."/>
        </authorList>
    </citation>
    <scope>NUCLEOTIDE SEQUENCE [LARGE SCALE GENOMIC DNA]</scope>
    <source>
        <strain evidence="2 3">ATCC 50062</strain>
    </source>
</reference>
<sequence length="180" mass="18838">MGCNGSKNRDIQESRTRVESTNTSTQARPAGAQGASSQPIANRHDAVLPDDQMGRSPHDMRFAEREFFSHVVEQTASSLIDISQTPEFLSAEDARMREADYASLLATVQPAPALQALLALPAESNANADPAAVLQETTVAPALAELGAEAVDAVAAAVAGMAVEPMGDIVMALPDIQVNA</sequence>
<proteinExistence type="predicted"/>
<keyword evidence="3" id="KW-1185">Reference proteome</keyword>
<evidence type="ECO:0000313" key="3">
    <source>
        <dbReference type="Proteomes" id="UP000054408"/>
    </source>
</evidence>
<dbReference type="GeneID" id="25561813"/>
<feature type="region of interest" description="Disordered" evidence="1">
    <location>
        <begin position="1"/>
        <end position="41"/>
    </location>
</feature>
<organism evidence="2 3">
    <name type="scientific">Thecamonas trahens ATCC 50062</name>
    <dbReference type="NCBI Taxonomy" id="461836"/>
    <lineage>
        <taxon>Eukaryota</taxon>
        <taxon>Apusozoa</taxon>
        <taxon>Apusomonadida</taxon>
        <taxon>Apusomonadidae</taxon>
        <taxon>Thecamonas</taxon>
    </lineage>
</organism>
<dbReference type="Proteomes" id="UP000054408">
    <property type="component" value="Unassembled WGS sequence"/>
</dbReference>
<dbReference type="EMBL" id="GL349440">
    <property type="protein sequence ID" value="KNC56092.1"/>
    <property type="molecule type" value="Genomic_DNA"/>
</dbReference>
<dbReference type="AlphaFoldDB" id="A0A0L0DVB3"/>
<dbReference type="OMA" id="PMGDIVM"/>
<protein>
    <submittedName>
        <fullName evidence="2">Uncharacterized protein</fullName>
    </submittedName>
</protein>
<feature type="compositionally biased region" description="Basic and acidic residues" evidence="1">
    <location>
        <begin position="7"/>
        <end position="18"/>
    </location>
</feature>